<keyword evidence="3" id="KW-1185">Reference proteome</keyword>
<name>A0A497YRA0_9BACL</name>
<reference evidence="2 3" key="1">
    <citation type="submission" date="2018-10" db="EMBL/GenBank/DDBJ databases">
        <title>Genomic Encyclopedia of Type Strains, Phase IV (KMG-IV): sequencing the most valuable type-strain genomes for metagenomic binning, comparative biology and taxonomic classification.</title>
        <authorList>
            <person name="Goeker M."/>
        </authorList>
    </citation>
    <scope>NUCLEOTIDE SEQUENCE [LARGE SCALE GENOMIC DNA]</scope>
    <source>
        <strain evidence="2 3">DSM 20549</strain>
    </source>
</reference>
<feature type="transmembrane region" description="Helical" evidence="1">
    <location>
        <begin position="176"/>
        <end position="194"/>
    </location>
</feature>
<evidence type="ECO:0000313" key="3">
    <source>
        <dbReference type="Proteomes" id="UP000280791"/>
    </source>
</evidence>
<evidence type="ECO:0000256" key="1">
    <source>
        <dbReference type="SAM" id="Phobius"/>
    </source>
</evidence>
<protein>
    <submittedName>
        <fullName evidence="2">Cadmium resistance transport/sequestration family protein</fullName>
    </submittedName>
</protein>
<keyword evidence="1" id="KW-0812">Transmembrane</keyword>
<dbReference type="Pfam" id="PF03596">
    <property type="entry name" value="Cad"/>
    <property type="match status" value="1"/>
</dbReference>
<dbReference type="InterPro" id="IPR004676">
    <property type="entry name" value="Cd-R_transporter"/>
</dbReference>
<comment type="caution">
    <text evidence="2">The sequence shown here is derived from an EMBL/GenBank/DDBJ whole genome shotgun (WGS) entry which is preliminary data.</text>
</comment>
<feature type="transmembrane region" description="Helical" evidence="1">
    <location>
        <begin position="111"/>
        <end position="131"/>
    </location>
</feature>
<feature type="transmembrane region" description="Helical" evidence="1">
    <location>
        <begin position="143"/>
        <end position="164"/>
    </location>
</feature>
<sequence>MRALLTTVFSAVAAYVATSIDYVIILVILFSQTMKKGQLKSIVIGQYLGTAILVGVSLLAAYGLTLVPTHWVGLLGLIPIYLGIKVWKREEEENNEEDLLSRLSSGKSNRLFVTVTVITLAAGGDNIGVYIPYFSTLSPNETIAMLIVFAVMIAILCYLSYRLASVKSVSETIEKWERWIVPVVFIGLGILIMVENGTFRFLWGLVN</sequence>
<dbReference type="EMBL" id="RCCP01000002">
    <property type="protein sequence ID" value="RLJ87011.1"/>
    <property type="molecule type" value="Genomic_DNA"/>
</dbReference>
<feature type="transmembrane region" description="Helical" evidence="1">
    <location>
        <begin position="12"/>
        <end position="30"/>
    </location>
</feature>
<organism evidence="2 3">
    <name type="scientific">Planococcus citreus</name>
    <dbReference type="NCBI Taxonomy" id="1373"/>
    <lineage>
        <taxon>Bacteria</taxon>
        <taxon>Bacillati</taxon>
        <taxon>Bacillota</taxon>
        <taxon>Bacilli</taxon>
        <taxon>Bacillales</taxon>
        <taxon>Caryophanaceae</taxon>
        <taxon>Planococcus</taxon>
    </lineage>
</organism>
<proteinExistence type="predicted"/>
<keyword evidence="1" id="KW-0472">Membrane</keyword>
<dbReference type="NCBIfam" id="TIGR00779">
    <property type="entry name" value="cad"/>
    <property type="match status" value="1"/>
</dbReference>
<dbReference type="AlphaFoldDB" id="A0A497YRA0"/>
<evidence type="ECO:0000313" key="2">
    <source>
        <dbReference type="EMBL" id="RLJ87011.1"/>
    </source>
</evidence>
<gene>
    <name evidence="2" type="ORF">DFR62_1809</name>
</gene>
<keyword evidence="1" id="KW-1133">Transmembrane helix</keyword>
<dbReference type="Proteomes" id="UP000280791">
    <property type="component" value="Unassembled WGS sequence"/>
</dbReference>
<accession>A0A497YRA0</accession>
<feature type="transmembrane region" description="Helical" evidence="1">
    <location>
        <begin position="42"/>
        <end position="64"/>
    </location>
</feature>